<dbReference type="GO" id="GO:0000922">
    <property type="term" value="C:spindle pole"/>
    <property type="evidence" value="ECO:0007669"/>
    <property type="project" value="TreeGrafter"/>
</dbReference>
<evidence type="ECO:0000256" key="2">
    <source>
        <dbReference type="SAM" id="MobiDB-lite"/>
    </source>
</evidence>
<protein>
    <recommendedName>
        <fullName evidence="5">Centrosomal protein of 128 kDa</fullName>
    </recommendedName>
</protein>
<feature type="coiled-coil region" evidence="1">
    <location>
        <begin position="422"/>
        <end position="544"/>
    </location>
</feature>
<keyword evidence="4" id="KW-1185">Reference proteome</keyword>
<feature type="compositionally biased region" description="Polar residues" evidence="2">
    <location>
        <begin position="38"/>
        <end position="47"/>
    </location>
</feature>
<evidence type="ECO:0000313" key="4">
    <source>
        <dbReference type="Proteomes" id="UP000314986"/>
    </source>
</evidence>
<feature type="coiled-coil region" evidence="1">
    <location>
        <begin position="898"/>
        <end position="939"/>
    </location>
</feature>
<feature type="coiled-coil region" evidence="1">
    <location>
        <begin position="235"/>
        <end position="312"/>
    </location>
</feature>
<dbReference type="GO" id="GO:0005814">
    <property type="term" value="C:centriole"/>
    <property type="evidence" value="ECO:0007669"/>
    <property type="project" value="TreeGrafter"/>
</dbReference>
<reference evidence="3" key="5">
    <citation type="submission" date="2025-09" db="UniProtKB">
        <authorList>
            <consortium name="Ensembl"/>
        </authorList>
    </citation>
    <scope>IDENTIFICATION</scope>
</reference>
<evidence type="ECO:0000313" key="3">
    <source>
        <dbReference type="Ensembl" id="ENSCMIP00000039406.1"/>
    </source>
</evidence>
<reference evidence="4" key="2">
    <citation type="journal article" date="2007" name="PLoS Biol.">
        <title>Survey sequencing and comparative analysis of the elephant shark (Callorhinchus milii) genome.</title>
        <authorList>
            <person name="Venkatesh B."/>
            <person name="Kirkness E.F."/>
            <person name="Loh Y.H."/>
            <person name="Halpern A.L."/>
            <person name="Lee A.P."/>
            <person name="Johnson J."/>
            <person name="Dandona N."/>
            <person name="Viswanathan L.D."/>
            <person name="Tay A."/>
            <person name="Venter J.C."/>
            <person name="Strausberg R.L."/>
            <person name="Brenner S."/>
        </authorList>
    </citation>
    <scope>NUCLEOTIDE SEQUENCE [LARGE SCALE GENOMIC DNA]</scope>
</reference>
<dbReference type="GeneTree" id="ENSGT00390000007020"/>
<dbReference type="AlphaFoldDB" id="A0A4W3JJ08"/>
<feature type="compositionally biased region" description="Basic residues" evidence="2">
    <location>
        <begin position="13"/>
        <end position="22"/>
    </location>
</feature>
<name>A0A4W3JJ08_CALMI</name>
<proteinExistence type="predicted"/>
<dbReference type="PANTHER" id="PTHR46657">
    <property type="entry name" value="CENTROSOMAL PROTEIN OF 128 KDA"/>
    <property type="match status" value="1"/>
</dbReference>
<keyword evidence="1" id="KW-0175">Coiled coil</keyword>
<sequence>MADLSSDSDSIRRKYSSRRRSPKVTSVVGAQGRHKTQSGDTSQNLRNVDQMLGDYRDLTSEQMKAVSKLRDNLEQSVDQLRNQRLHRSSHSTLQTSDLQSDSPTEGQCSSTSHPKDHAAHLNIRDRKYRSSVRFIDQPKPSNNIHIVHQSLRDLSSDQLRLGDNLEQEIEQRVKTDAETRKTLNHLSERLREVPRHEMASTRVERRLQEIEKGMRIERNLAEHHKEQLGHISVHLREVLKKRNAKDNEIEEIKKDKHLRLESEKCKIEKELERTRRRLDQSEGSREALLCQIDGLRSQLLKTEEDRADLQHRVLQQSSQRNSYAEKVDERPMLRAVDRSEREKRELEKQIVELTAELRRNAAMSEAEDIKRSVDRKDREQSELAAHVEVLTSDIEKREGQQLRMLERLKEIQNRYEDGMKDRKSIDQQVADLNRQLKESNMEAGKYQNQLKEVELLRLECEKKKDELKLRAQESIRQWKVKCKKLEHNLEKQKEAGSQAMERNSRVCKEKELLQGQHAAAMYQLEILRKELNDVILKRVQQEEDLHRKDVVLQELKAQQMDLSRELQDVRGFSSKLEADLHKQDALYTQSKEENQCLEDKIIALNRQHETDHEKLVERQRTIKELSSLRAELTNRLAEEEQQRKEMGKVIADAKARQDLAQEELSSLDKQLKLERDVHQRELADVKFEVQTLKTKHEKYVQEMIRIFHDEREEMENRIRTLMAELGDDKNLAKAQRRQVEKMKNECDKLAEQLTLSAEENSKFRRRCQMYKQDLEDKEKLVTSGEDRARGLEEKAFHLKEKICRLETERETILHSIGNEIEAVCKCVVKDADEKFTTISLMPGLENDPHRWLAEMKTKLQWLSEEVKERDGRESKLRRHLHLCRGQLKELVHNKECENQVYIEQITKQENLLQQMHQEKRDLMERMQRKDGKMRELQSTRMALDHLESVPERLSILEDFQDLEDSQHQREIIEARYAKYREIVGSLQQQLEDSKRSIQEYRDQAMNASLRSGWLNNPICGDSKDFSSTLTDSEGCVSGNTCALHNRQTRARSQEVRIVGNGRLSPAEKEQH</sequence>
<dbReference type="Ensembl" id="ENSCMIT00000039976.1">
    <property type="protein sequence ID" value="ENSCMIP00000039406.1"/>
    <property type="gene ID" value="ENSCMIG00000016516.1"/>
</dbReference>
<dbReference type="PANTHER" id="PTHR46657:SF1">
    <property type="entry name" value="CENTROSOMAL PROTEIN OF 128 KDA"/>
    <property type="match status" value="1"/>
</dbReference>
<feature type="compositionally biased region" description="Polar residues" evidence="2">
    <location>
        <begin position="90"/>
        <end position="112"/>
    </location>
</feature>
<evidence type="ECO:0000256" key="1">
    <source>
        <dbReference type="SAM" id="Coils"/>
    </source>
</evidence>
<feature type="region of interest" description="Disordered" evidence="2">
    <location>
        <begin position="1"/>
        <end position="47"/>
    </location>
</feature>
<evidence type="ECO:0008006" key="5">
    <source>
        <dbReference type="Google" id="ProtNLM"/>
    </source>
</evidence>
<feature type="coiled-coil region" evidence="1">
    <location>
        <begin position="983"/>
        <end position="1010"/>
    </location>
</feature>
<feature type="coiled-coil region" evidence="1">
    <location>
        <begin position="587"/>
        <end position="670"/>
    </location>
</feature>
<feature type="coiled-coil region" evidence="1">
    <location>
        <begin position="336"/>
        <end position="363"/>
    </location>
</feature>
<feature type="coiled-coil region" evidence="1">
    <location>
        <begin position="704"/>
        <end position="794"/>
    </location>
</feature>
<organism evidence="3 4">
    <name type="scientific">Callorhinchus milii</name>
    <name type="common">Ghost shark</name>
    <dbReference type="NCBI Taxonomy" id="7868"/>
    <lineage>
        <taxon>Eukaryota</taxon>
        <taxon>Metazoa</taxon>
        <taxon>Chordata</taxon>
        <taxon>Craniata</taxon>
        <taxon>Vertebrata</taxon>
        <taxon>Chondrichthyes</taxon>
        <taxon>Holocephali</taxon>
        <taxon>Chimaeriformes</taxon>
        <taxon>Callorhinchidae</taxon>
        <taxon>Callorhinchus</taxon>
    </lineage>
</organism>
<dbReference type="InterPro" id="IPR026652">
    <property type="entry name" value="CEP128"/>
</dbReference>
<feature type="region of interest" description="Disordered" evidence="2">
    <location>
        <begin position="83"/>
        <end position="120"/>
    </location>
</feature>
<reference evidence="4" key="3">
    <citation type="journal article" date="2014" name="Nature">
        <title>Elephant shark genome provides unique insights into gnathostome evolution.</title>
        <authorList>
            <consortium name="International Elephant Shark Genome Sequencing Consortium"/>
            <person name="Venkatesh B."/>
            <person name="Lee A.P."/>
            <person name="Ravi V."/>
            <person name="Maurya A.K."/>
            <person name="Lian M.M."/>
            <person name="Swann J.B."/>
            <person name="Ohta Y."/>
            <person name="Flajnik M.F."/>
            <person name="Sutoh Y."/>
            <person name="Kasahara M."/>
            <person name="Hoon S."/>
            <person name="Gangu V."/>
            <person name="Roy S.W."/>
            <person name="Irimia M."/>
            <person name="Korzh V."/>
            <person name="Kondrychyn I."/>
            <person name="Lim Z.W."/>
            <person name="Tay B.H."/>
            <person name="Tohari S."/>
            <person name="Kong K.W."/>
            <person name="Ho S."/>
            <person name="Lorente-Galdos B."/>
            <person name="Quilez J."/>
            <person name="Marques-Bonet T."/>
            <person name="Raney B.J."/>
            <person name="Ingham P.W."/>
            <person name="Tay A."/>
            <person name="Hillier L.W."/>
            <person name="Minx P."/>
            <person name="Boehm T."/>
            <person name="Wilson R.K."/>
            <person name="Brenner S."/>
            <person name="Warren W.C."/>
        </authorList>
    </citation>
    <scope>NUCLEOTIDE SEQUENCE [LARGE SCALE GENOMIC DNA]</scope>
</reference>
<accession>A0A4W3JJ08</accession>
<reference evidence="4" key="1">
    <citation type="journal article" date="2006" name="Science">
        <title>Ancient noncoding elements conserved in the human genome.</title>
        <authorList>
            <person name="Venkatesh B."/>
            <person name="Kirkness E.F."/>
            <person name="Loh Y.H."/>
            <person name="Halpern A.L."/>
            <person name="Lee A.P."/>
            <person name="Johnson J."/>
            <person name="Dandona N."/>
            <person name="Viswanathan L.D."/>
            <person name="Tay A."/>
            <person name="Venter J.C."/>
            <person name="Strausberg R.L."/>
            <person name="Brenner S."/>
        </authorList>
    </citation>
    <scope>NUCLEOTIDE SEQUENCE [LARGE SCALE GENOMIC DNA]</scope>
</reference>
<reference evidence="3" key="4">
    <citation type="submission" date="2025-08" db="UniProtKB">
        <authorList>
            <consortium name="Ensembl"/>
        </authorList>
    </citation>
    <scope>IDENTIFICATION</scope>
</reference>
<feature type="region of interest" description="Disordered" evidence="2">
    <location>
        <begin position="1047"/>
        <end position="1071"/>
    </location>
</feature>
<dbReference type="Proteomes" id="UP000314986">
    <property type="component" value="Unassembled WGS sequence"/>
</dbReference>